<dbReference type="GeneID" id="31355745"/>
<dbReference type="RefSeq" id="XP_020438524.1">
    <property type="nucleotide sequence ID" value="XM_020571250.1"/>
</dbReference>
<feature type="chain" id="PRO_5005670442" evidence="1">
    <location>
        <begin position="21"/>
        <end position="194"/>
    </location>
</feature>
<dbReference type="InParanoid" id="D3AVU6"/>
<protein>
    <submittedName>
        <fullName evidence="2">Uncharacterized protein</fullName>
    </submittedName>
</protein>
<evidence type="ECO:0000313" key="3">
    <source>
        <dbReference type="Proteomes" id="UP000001396"/>
    </source>
</evidence>
<keyword evidence="1" id="KW-0732">Signal</keyword>
<dbReference type="Proteomes" id="UP000001396">
    <property type="component" value="Unassembled WGS sequence"/>
</dbReference>
<accession>D3AVU6</accession>
<evidence type="ECO:0000313" key="2">
    <source>
        <dbReference type="EMBL" id="EFA86419.1"/>
    </source>
</evidence>
<reference evidence="2 3" key="1">
    <citation type="journal article" date="2011" name="Genome Res.">
        <title>Phylogeny-wide analysis of social amoeba genomes highlights ancient origins for complex intercellular communication.</title>
        <authorList>
            <person name="Heidel A.J."/>
            <person name="Lawal H.M."/>
            <person name="Felder M."/>
            <person name="Schilde C."/>
            <person name="Helps N.R."/>
            <person name="Tunggal B."/>
            <person name="Rivero F."/>
            <person name="John U."/>
            <person name="Schleicher M."/>
            <person name="Eichinger L."/>
            <person name="Platzer M."/>
            <person name="Noegel A.A."/>
            <person name="Schaap P."/>
            <person name="Gloeckner G."/>
        </authorList>
    </citation>
    <scope>NUCLEOTIDE SEQUENCE [LARGE SCALE GENOMIC DNA]</scope>
    <source>
        <strain evidence="3">ATCC 26659 / Pp 5 / PN500</strain>
    </source>
</reference>
<feature type="signal peptide" evidence="1">
    <location>
        <begin position="1"/>
        <end position="20"/>
    </location>
</feature>
<keyword evidence="3" id="KW-1185">Reference proteome</keyword>
<organism evidence="2 3">
    <name type="scientific">Heterostelium pallidum (strain ATCC 26659 / Pp 5 / PN500)</name>
    <name type="common">Cellular slime mold</name>
    <name type="synonym">Polysphondylium pallidum</name>
    <dbReference type="NCBI Taxonomy" id="670386"/>
    <lineage>
        <taxon>Eukaryota</taxon>
        <taxon>Amoebozoa</taxon>
        <taxon>Evosea</taxon>
        <taxon>Eumycetozoa</taxon>
        <taxon>Dictyostelia</taxon>
        <taxon>Acytosteliales</taxon>
        <taxon>Acytosteliaceae</taxon>
        <taxon>Heterostelium</taxon>
    </lineage>
</organism>
<dbReference type="EMBL" id="ADBJ01000002">
    <property type="protein sequence ID" value="EFA86419.1"/>
    <property type="molecule type" value="Genomic_DNA"/>
</dbReference>
<name>D3AVU6_HETP5</name>
<evidence type="ECO:0000256" key="1">
    <source>
        <dbReference type="SAM" id="SignalP"/>
    </source>
</evidence>
<sequence>MNTKLFAVLVLFMMATSAMATFQQEPTNAEIAELVRLIRNYRNKQLYEIDDAEGLLSNLPAIGANIKDLLGNLLNGVVSRDPKGTVHIGVDQLVENLIKPVAGALGNLIHNPEIANRLVALVNSLKGKLVDSISNLLNSLLGKTPLGNVVHINKATLVEPSVIVAQMQQIMDEEVSKFLLSVNEILERDSTQAQ</sequence>
<gene>
    <name evidence="2" type="ORF">PPL_00211</name>
</gene>
<proteinExistence type="predicted"/>
<dbReference type="AlphaFoldDB" id="D3AVU6"/>
<comment type="caution">
    <text evidence="2">The sequence shown here is derived from an EMBL/GenBank/DDBJ whole genome shotgun (WGS) entry which is preliminary data.</text>
</comment>